<feature type="transmembrane region" description="Helical" evidence="1">
    <location>
        <begin position="330"/>
        <end position="348"/>
    </location>
</feature>
<feature type="transmembrane region" description="Helical" evidence="1">
    <location>
        <begin position="128"/>
        <end position="147"/>
    </location>
</feature>
<evidence type="ECO:0000313" key="2">
    <source>
        <dbReference type="EMBL" id="RVT95123.1"/>
    </source>
</evidence>
<comment type="caution">
    <text evidence="2">The sequence shown here is derived from an EMBL/GenBank/DDBJ whole genome shotgun (WGS) entry which is preliminary data.</text>
</comment>
<evidence type="ECO:0000313" key="3">
    <source>
        <dbReference type="Proteomes" id="UP000282971"/>
    </source>
</evidence>
<reference evidence="2 3" key="1">
    <citation type="submission" date="2019-01" db="EMBL/GenBank/DDBJ databases">
        <authorList>
            <person name="Chen W.-M."/>
        </authorList>
    </citation>
    <scope>NUCLEOTIDE SEQUENCE [LARGE SCALE GENOMIC DNA]</scope>
    <source>
        <strain evidence="2 3">CCP-7</strain>
    </source>
</reference>
<dbReference type="AlphaFoldDB" id="A0A437MC30"/>
<feature type="transmembrane region" description="Helical" evidence="1">
    <location>
        <begin position="183"/>
        <end position="216"/>
    </location>
</feature>
<keyword evidence="1" id="KW-0472">Membrane</keyword>
<name>A0A437MC30_9SPHN</name>
<keyword evidence="3" id="KW-1185">Reference proteome</keyword>
<feature type="transmembrane region" description="Helical" evidence="1">
    <location>
        <begin position="460"/>
        <end position="479"/>
    </location>
</feature>
<feature type="transmembrane region" description="Helical" evidence="1">
    <location>
        <begin position="432"/>
        <end position="454"/>
    </location>
</feature>
<proteinExistence type="predicted"/>
<organism evidence="2 3">
    <name type="scientific">Sphingomonas crocodyli</name>
    <dbReference type="NCBI Taxonomy" id="1979270"/>
    <lineage>
        <taxon>Bacteria</taxon>
        <taxon>Pseudomonadati</taxon>
        <taxon>Pseudomonadota</taxon>
        <taxon>Alphaproteobacteria</taxon>
        <taxon>Sphingomonadales</taxon>
        <taxon>Sphingomonadaceae</taxon>
        <taxon>Sphingomonas</taxon>
    </lineage>
</organism>
<dbReference type="OrthoDB" id="7238679at2"/>
<keyword evidence="1" id="KW-1133">Transmembrane helix</keyword>
<protein>
    <submittedName>
        <fullName evidence="2">Uncharacterized protein</fullName>
    </submittedName>
</protein>
<keyword evidence="1" id="KW-0812">Transmembrane</keyword>
<feature type="transmembrane region" description="Helical" evidence="1">
    <location>
        <begin position="93"/>
        <end position="116"/>
    </location>
</feature>
<feature type="transmembrane region" description="Helical" evidence="1">
    <location>
        <begin position="153"/>
        <end position="171"/>
    </location>
</feature>
<sequence>MHIACVLALCWPAIVNRQPFYFADTTSYVRAADSAVYLFSGKRIATTWTAHYARSLDAPAPAPAAAARPAKAANGNDIAHGNVMAGRSPYFGMALWIAYVASAFWLFVLLQAGIAYGLIRQSLRLLGLARPTIVTGTVALLALLTSLPFFDALLMPDALTGFGIIAFLLLTTERGRLARWERVLLILLMAASAVAHLTHIVILLSMAALLVAIALVRRRPFAEIRPAIVTASIAVAIGMVSVIVTNMVVERTFGKEPQLVPLLTARFFADGPGEAFVARGCDPRTFAICAFRDAHPRDDSEFLWSTVPGRGIFRLASPEERRAMSAQDTAFAIAVLKAYSIAQTHAMLRNSLSQLVRFDVGINYGCGDISPCWPSIPEPEHARMMRSLSGQNGWPVDAIWALHKIVVAASVLGLLVWMATRPWRRDGAERDLALWLALFAVAMLVNAVLGGAVSEPQWRYQGRIVWILPLFAWVALMIARRKAKG</sequence>
<feature type="transmembrane region" description="Helical" evidence="1">
    <location>
        <begin position="228"/>
        <end position="249"/>
    </location>
</feature>
<feature type="transmembrane region" description="Helical" evidence="1">
    <location>
        <begin position="398"/>
        <end position="420"/>
    </location>
</feature>
<dbReference type="EMBL" id="SACN01000001">
    <property type="protein sequence ID" value="RVT95123.1"/>
    <property type="molecule type" value="Genomic_DNA"/>
</dbReference>
<gene>
    <name evidence="2" type="ORF">EOD43_09315</name>
</gene>
<dbReference type="Proteomes" id="UP000282971">
    <property type="component" value="Unassembled WGS sequence"/>
</dbReference>
<accession>A0A437MC30</accession>
<evidence type="ECO:0000256" key="1">
    <source>
        <dbReference type="SAM" id="Phobius"/>
    </source>
</evidence>